<evidence type="ECO:0000256" key="4">
    <source>
        <dbReference type="ARBA" id="ARBA00023136"/>
    </source>
</evidence>
<evidence type="ECO:0000256" key="1">
    <source>
        <dbReference type="ARBA" id="ARBA00004127"/>
    </source>
</evidence>
<dbReference type="AlphaFoldDB" id="A0A2A4Z1P0"/>
<sequence>MDDKMAGQYLVVNQYNFKKHARVKAGFWPKFRRFVGKVPFSDDLLAAYYCAFDTKTPRKVRGVLLAALAYFIMPVDFVPDFIIGLGFSDDATVLMTAFGLVSQYVKPQHKDKARETLEIELAKLDEES</sequence>
<evidence type="ECO:0000256" key="5">
    <source>
        <dbReference type="SAM" id="Phobius"/>
    </source>
</evidence>
<dbReference type="PIRSF" id="PIRSF031804">
    <property type="entry name" value="UCP031804"/>
    <property type="match status" value="1"/>
</dbReference>
<evidence type="ECO:0000259" key="6">
    <source>
        <dbReference type="Pfam" id="PF06803"/>
    </source>
</evidence>
<protein>
    <recommendedName>
        <fullName evidence="6">DUF1232 domain-containing protein</fullName>
    </recommendedName>
</protein>
<evidence type="ECO:0000256" key="2">
    <source>
        <dbReference type="ARBA" id="ARBA00022692"/>
    </source>
</evidence>
<comment type="subcellular location">
    <subcellularLocation>
        <location evidence="1">Endomembrane system</location>
        <topology evidence="1">Multi-pass membrane protein</topology>
    </subcellularLocation>
</comment>
<feature type="transmembrane region" description="Helical" evidence="5">
    <location>
        <begin position="63"/>
        <end position="87"/>
    </location>
</feature>
<gene>
    <name evidence="7" type="ORF">COB13_08425</name>
</gene>
<dbReference type="EMBL" id="NVUS01000009">
    <property type="protein sequence ID" value="PCJ01049.1"/>
    <property type="molecule type" value="Genomic_DNA"/>
</dbReference>
<comment type="caution">
    <text evidence="7">The sequence shown here is derived from an EMBL/GenBank/DDBJ whole genome shotgun (WGS) entry which is preliminary data.</text>
</comment>
<reference key="1">
    <citation type="submission" date="2017-08" db="EMBL/GenBank/DDBJ databases">
        <title>A dynamic microbial community with high functional redundancy inhabits the cold, oxic subseafloor aquifer.</title>
        <authorList>
            <person name="Tully B.J."/>
            <person name="Wheat C.G."/>
            <person name="Glazer B.T."/>
            <person name="Huber J.A."/>
        </authorList>
    </citation>
    <scope>NUCLEOTIDE SEQUENCE [LARGE SCALE GENOMIC DNA]</scope>
</reference>
<name>A0A2A4Z1P0_9PROT</name>
<keyword evidence="3 5" id="KW-1133">Transmembrane helix</keyword>
<proteinExistence type="predicted"/>
<keyword evidence="2 5" id="KW-0812">Transmembrane</keyword>
<evidence type="ECO:0000256" key="3">
    <source>
        <dbReference type="ARBA" id="ARBA00022989"/>
    </source>
</evidence>
<dbReference type="InterPro" id="IPR010652">
    <property type="entry name" value="DUF1232"/>
</dbReference>
<reference evidence="7" key="2">
    <citation type="journal article" date="2018" name="ISME J.">
        <title>A dynamic microbial community with high functional redundancy inhabits the cold, oxic subseafloor aquifer.</title>
        <authorList>
            <person name="Tully B.J."/>
            <person name="Wheat C.G."/>
            <person name="Glazer B.T."/>
            <person name="Huber J.A."/>
        </authorList>
    </citation>
    <scope>NUCLEOTIDE SEQUENCE</scope>
    <source>
        <strain evidence="7">NORP83</strain>
    </source>
</reference>
<keyword evidence="4 5" id="KW-0472">Membrane</keyword>
<organism evidence="7">
    <name type="scientific">OCS116 cluster bacterium</name>
    <dbReference type="NCBI Taxonomy" id="2030921"/>
    <lineage>
        <taxon>Bacteria</taxon>
        <taxon>Pseudomonadati</taxon>
        <taxon>Pseudomonadota</taxon>
        <taxon>Alphaproteobacteria</taxon>
        <taxon>OCS116 cluster</taxon>
    </lineage>
</organism>
<evidence type="ECO:0000313" key="7">
    <source>
        <dbReference type="EMBL" id="PCJ01049.1"/>
    </source>
</evidence>
<dbReference type="InterPro" id="IPR016983">
    <property type="entry name" value="UCP031804"/>
</dbReference>
<feature type="domain" description="DUF1232" evidence="6">
    <location>
        <begin position="61"/>
        <end position="95"/>
    </location>
</feature>
<dbReference type="Pfam" id="PF06803">
    <property type="entry name" value="DUF1232"/>
    <property type="match status" value="1"/>
</dbReference>
<accession>A0A2A4Z1P0</accession>
<dbReference type="GO" id="GO:0012505">
    <property type="term" value="C:endomembrane system"/>
    <property type="evidence" value="ECO:0007669"/>
    <property type="project" value="UniProtKB-SubCell"/>
</dbReference>